<gene>
    <name evidence="2" type="ORF">AMORRO_LOCUS7258</name>
</gene>
<organism evidence="2 3">
    <name type="scientific">Acaulospora morrowiae</name>
    <dbReference type="NCBI Taxonomy" id="94023"/>
    <lineage>
        <taxon>Eukaryota</taxon>
        <taxon>Fungi</taxon>
        <taxon>Fungi incertae sedis</taxon>
        <taxon>Mucoromycota</taxon>
        <taxon>Glomeromycotina</taxon>
        <taxon>Glomeromycetes</taxon>
        <taxon>Diversisporales</taxon>
        <taxon>Acaulosporaceae</taxon>
        <taxon>Acaulospora</taxon>
    </lineage>
</organism>
<dbReference type="AlphaFoldDB" id="A0A9N9C4I4"/>
<sequence length="182" mass="20922">MAQLERIIRQHHENKKIEILGSIEKVIHLEDNENYAFIINEYCKSLGSFSLGFYVPYGLRLIGYDPQKDKVNIIKKFPDNSPSTGYRSLEDAVQEAENFIEVIGMTKKLDLLGLQADRDIDIISFKQELNSKVKDVNLLVNENKRLVVELVESKQKIIDLEKKLVEYEAKLAASSYQSNEQS</sequence>
<evidence type="ECO:0000256" key="1">
    <source>
        <dbReference type="SAM" id="Coils"/>
    </source>
</evidence>
<keyword evidence="1" id="KW-0175">Coiled coil</keyword>
<comment type="caution">
    <text evidence="2">The sequence shown here is derived from an EMBL/GenBank/DDBJ whole genome shotgun (WGS) entry which is preliminary data.</text>
</comment>
<name>A0A9N9C4I4_9GLOM</name>
<evidence type="ECO:0000313" key="3">
    <source>
        <dbReference type="Proteomes" id="UP000789342"/>
    </source>
</evidence>
<evidence type="ECO:0000313" key="2">
    <source>
        <dbReference type="EMBL" id="CAG8588954.1"/>
    </source>
</evidence>
<reference evidence="2" key="1">
    <citation type="submission" date="2021-06" db="EMBL/GenBank/DDBJ databases">
        <authorList>
            <person name="Kallberg Y."/>
            <person name="Tangrot J."/>
            <person name="Rosling A."/>
        </authorList>
    </citation>
    <scope>NUCLEOTIDE SEQUENCE</scope>
    <source>
        <strain evidence="2">CL551</strain>
    </source>
</reference>
<feature type="coiled-coil region" evidence="1">
    <location>
        <begin position="143"/>
        <end position="170"/>
    </location>
</feature>
<accession>A0A9N9C4I4</accession>
<proteinExistence type="predicted"/>
<dbReference type="EMBL" id="CAJVPV010005320">
    <property type="protein sequence ID" value="CAG8588954.1"/>
    <property type="molecule type" value="Genomic_DNA"/>
</dbReference>
<protein>
    <submittedName>
        <fullName evidence="2">11099_t:CDS:1</fullName>
    </submittedName>
</protein>
<dbReference type="Proteomes" id="UP000789342">
    <property type="component" value="Unassembled WGS sequence"/>
</dbReference>
<keyword evidence="3" id="KW-1185">Reference proteome</keyword>